<evidence type="ECO:0000256" key="2">
    <source>
        <dbReference type="ARBA" id="ARBA00007362"/>
    </source>
</evidence>
<dbReference type="GO" id="GO:0016020">
    <property type="term" value="C:membrane"/>
    <property type="evidence" value="ECO:0007669"/>
    <property type="project" value="UniProtKB-SubCell"/>
</dbReference>
<dbReference type="KEGG" id="hdi:HDIA_3611"/>
<proteinExistence type="inferred from homology"/>
<evidence type="ECO:0000256" key="6">
    <source>
        <dbReference type="SAM" id="Phobius"/>
    </source>
</evidence>
<feature type="transmembrane region" description="Helical" evidence="6">
    <location>
        <begin position="192"/>
        <end position="214"/>
    </location>
</feature>
<organism evidence="8 9">
    <name type="scientific">Hartmannibacter diazotrophicus</name>
    <dbReference type="NCBI Taxonomy" id="1482074"/>
    <lineage>
        <taxon>Bacteria</taxon>
        <taxon>Pseudomonadati</taxon>
        <taxon>Pseudomonadota</taxon>
        <taxon>Alphaproteobacteria</taxon>
        <taxon>Hyphomicrobiales</taxon>
        <taxon>Pleomorphomonadaceae</taxon>
        <taxon>Hartmannibacter</taxon>
    </lineage>
</organism>
<feature type="transmembrane region" description="Helical" evidence="6">
    <location>
        <begin position="140"/>
        <end position="161"/>
    </location>
</feature>
<dbReference type="SUPFAM" id="SSF103481">
    <property type="entry name" value="Multidrug resistance efflux transporter EmrE"/>
    <property type="match status" value="2"/>
</dbReference>
<comment type="subcellular location">
    <subcellularLocation>
        <location evidence="1">Membrane</location>
        <topology evidence="1">Multi-pass membrane protein</topology>
    </subcellularLocation>
</comment>
<dbReference type="InterPro" id="IPR037185">
    <property type="entry name" value="EmrE-like"/>
</dbReference>
<feature type="transmembrane region" description="Helical" evidence="6">
    <location>
        <begin position="54"/>
        <end position="75"/>
    </location>
</feature>
<feature type="transmembrane region" description="Helical" evidence="6">
    <location>
        <begin position="285"/>
        <end position="309"/>
    </location>
</feature>
<keyword evidence="3 6" id="KW-0812">Transmembrane</keyword>
<protein>
    <submittedName>
        <fullName evidence="8">Carboxylate/amino acid/amine transporter</fullName>
    </submittedName>
</protein>
<dbReference type="Pfam" id="PF00892">
    <property type="entry name" value="EamA"/>
    <property type="match status" value="2"/>
</dbReference>
<comment type="similarity">
    <text evidence="2">Belongs to the EamA transporter family.</text>
</comment>
<dbReference type="EMBL" id="LT960614">
    <property type="protein sequence ID" value="SON57152.1"/>
    <property type="molecule type" value="Genomic_DNA"/>
</dbReference>
<reference evidence="9" key="1">
    <citation type="submission" date="2017-09" db="EMBL/GenBank/DDBJ databases">
        <title>Genome sequence of Nannocystis excedens DSM 71.</title>
        <authorList>
            <person name="Blom J."/>
        </authorList>
    </citation>
    <scope>NUCLEOTIDE SEQUENCE [LARGE SCALE GENOMIC DNA]</scope>
    <source>
        <strain evidence="9">type strain: E19</strain>
    </source>
</reference>
<dbReference type="AlphaFoldDB" id="A0A2C9DA10"/>
<dbReference type="Proteomes" id="UP000223606">
    <property type="component" value="Chromosome 1"/>
</dbReference>
<feature type="transmembrane region" description="Helical" evidence="6">
    <location>
        <begin position="114"/>
        <end position="133"/>
    </location>
</feature>
<evidence type="ECO:0000313" key="8">
    <source>
        <dbReference type="EMBL" id="SON57152.1"/>
    </source>
</evidence>
<dbReference type="PANTHER" id="PTHR32322">
    <property type="entry name" value="INNER MEMBRANE TRANSPORTER"/>
    <property type="match status" value="1"/>
</dbReference>
<feature type="domain" description="EamA" evidence="7">
    <location>
        <begin position="169"/>
        <end position="300"/>
    </location>
</feature>
<evidence type="ECO:0000256" key="1">
    <source>
        <dbReference type="ARBA" id="ARBA00004141"/>
    </source>
</evidence>
<feature type="transmembrane region" description="Helical" evidence="6">
    <location>
        <begin position="226"/>
        <end position="248"/>
    </location>
</feature>
<feature type="transmembrane region" description="Helical" evidence="6">
    <location>
        <begin position="167"/>
        <end position="185"/>
    </location>
</feature>
<evidence type="ECO:0000256" key="5">
    <source>
        <dbReference type="ARBA" id="ARBA00023136"/>
    </source>
</evidence>
<feature type="transmembrane region" description="Helical" evidence="6">
    <location>
        <begin position="87"/>
        <end position="108"/>
    </location>
</feature>
<keyword evidence="4 6" id="KW-1133">Transmembrane helix</keyword>
<evidence type="ECO:0000256" key="4">
    <source>
        <dbReference type="ARBA" id="ARBA00022989"/>
    </source>
</evidence>
<accession>A0A2C9DA10</accession>
<dbReference type="InterPro" id="IPR050638">
    <property type="entry name" value="AA-Vitamin_Transporters"/>
</dbReference>
<feature type="transmembrane region" description="Helical" evidence="6">
    <location>
        <begin position="260"/>
        <end position="279"/>
    </location>
</feature>
<evidence type="ECO:0000256" key="3">
    <source>
        <dbReference type="ARBA" id="ARBA00022692"/>
    </source>
</evidence>
<keyword evidence="9" id="KW-1185">Reference proteome</keyword>
<dbReference type="InterPro" id="IPR000620">
    <property type="entry name" value="EamA_dom"/>
</dbReference>
<sequence length="319" mass="32280">MSFVDLAPRQLRSSFLAHPSAGLIAALLTVVGWTTWVIGTRYAMASGALQIDPAGLAVIRFGVAAVLLAPVWLRIGLIPRGLDHRSLFGLLFAGAPFVAFVSAGLALAPAAESAPIVTGLMPVVTGALAAAFLGQRLGRLQVSGLLVILAGIAVIVAGGLMRNPAAWQGYAFFLAGALAWGVYSVSFRKSGLGAIEATALIAVWSFIAVLPWGAGSLLHAAETSSVGVLAGQVIIQGCVAGVFSIVAFSFASTRLGPAKASALTAMTPVCVLVAATVLLGEHFTVPVILGSLIVGCGVVAASGSLPLALARRLPALVRG</sequence>
<feature type="transmembrane region" description="Helical" evidence="6">
    <location>
        <begin position="21"/>
        <end position="42"/>
    </location>
</feature>
<gene>
    <name evidence="8" type="ORF">HDIA_3611</name>
</gene>
<keyword evidence="5 6" id="KW-0472">Membrane</keyword>
<dbReference type="OrthoDB" id="7743310at2"/>
<evidence type="ECO:0000313" key="9">
    <source>
        <dbReference type="Proteomes" id="UP000223606"/>
    </source>
</evidence>
<evidence type="ECO:0000259" key="7">
    <source>
        <dbReference type="Pfam" id="PF00892"/>
    </source>
</evidence>
<feature type="domain" description="EamA" evidence="7">
    <location>
        <begin position="21"/>
        <end position="156"/>
    </location>
</feature>
<name>A0A2C9DA10_9HYPH</name>
<dbReference type="PANTHER" id="PTHR32322:SF2">
    <property type="entry name" value="EAMA DOMAIN-CONTAINING PROTEIN"/>
    <property type="match status" value="1"/>
</dbReference>
<dbReference type="RefSeq" id="WP_099557449.1">
    <property type="nucleotide sequence ID" value="NZ_LT960614.1"/>
</dbReference>